<feature type="transmembrane region" description="Helical" evidence="1">
    <location>
        <begin position="49"/>
        <end position="67"/>
    </location>
</feature>
<proteinExistence type="predicted"/>
<dbReference type="EMBL" id="UOFG01000007">
    <property type="protein sequence ID" value="VAW57943.1"/>
    <property type="molecule type" value="Genomic_DNA"/>
</dbReference>
<keyword evidence="1" id="KW-0472">Membrane</keyword>
<accession>A0A3B0X096</accession>
<name>A0A3B0X096_9ZZZZ</name>
<evidence type="ECO:0008006" key="3">
    <source>
        <dbReference type="Google" id="ProtNLM"/>
    </source>
</evidence>
<organism evidence="2">
    <name type="scientific">hydrothermal vent metagenome</name>
    <dbReference type="NCBI Taxonomy" id="652676"/>
    <lineage>
        <taxon>unclassified sequences</taxon>
        <taxon>metagenomes</taxon>
        <taxon>ecological metagenomes</taxon>
    </lineage>
</organism>
<sequence length="139" mass="15398">MDLFILFSLVAAGFSGATMGSFLLVTLLYNALLKQTDNLNNSLYIYRRLYRLNTVLCLLGGVCGALTNNKPAALMLAILAASYVFNHAHILKGLIKSCNENFQVANMRNYRSLRSLQNLMHLGQFFAAGYAIYLLALPL</sequence>
<protein>
    <recommendedName>
        <fullName evidence="3">DUF4149 domain-containing protein</fullName>
    </recommendedName>
</protein>
<evidence type="ECO:0000313" key="2">
    <source>
        <dbReference type="EMBL" id="VAW57943.1"/>
    </source>
</evidence>
<keyword evidence="1" id="KW-1133">Transmembrane helix</keyword>
<feature type="transmembrane region" description="Helical" evidence="1">
    <location>
        <begin position="73"/>
        <end position="95"/>
    </location>
</feature>
<reference evidence="2" key="1">
    <citation type="submission" date="2018-06" db="EMBL/GenBank/DDBJ databases">
        <authorList>
            <person name="Zhirakovskaya E."/>
        </authorList>
    </citation>
    <scope>NUCLEOTIDE SEQUENCE</scope>
</reference>
<keyword evidence="1" id="KW-0812">Transmembrane</keyword>
<gene>
    <name evidence="2" type="ORF">MNBD_GAMMA11-1434</name>
</gene>
<feature type="transmembrane region" description="Helical" evidence="1">
    <location>
        <begin position="6"/>
        <end position="29"/>
    </location>
</feature>
<feature type="transmembrane region" description="Helical" evidence="1">
    <location>
        <begin position="116"/>
        <end position="136"/>
    </location>
</feature>
<evidence type="ECO:0000256" key="1">
    <source>
        <dbReference type="SAM" id="Phobius"/>
    </source>
</evidence>
<dbReference type="AlphaFoldDB" id="A0A3B0X096"/>